<evidence type="ECO:0000256" key="10">
    <source>
        <dbReference type="PIRSR" id="PIRSR001400-1"/>
    </source>
</evidence>
<dbReference type="InterPro" id="IPR036849">
    <property type="entry name" value="Enolase-like_C_sf"/>
</dbReference>
<keyword evidence="15" id="KW-0670">Pyruvate</keyword>
<dbReference type="SFLD" id="SFLDS00001">
    <property type="entry name" value="Enolase"/>
    <property type="match status" value="1"/>
</dbReference>
<dbReference type="Pfam" id="PF03952">
    <property type="entry name" value="Enolase_N"/>
    <property type="match status" value="1"/>
</dbReference>
<comment type="subcellular location">
    <subcellularLocation>
        <location evidence="9">Cytoplasm</location>
    </subcellularLocation>
    <subcellularLocation>
        <location evidence="9">Secreted</location>
    </subcellularLocation>
    <subcellularLocation>
        <location evidence="9">Cell surface</location>
    </subcellularLocation>
    <text evidence="9">Fractions of enolase are present in both the cytoplasm and on the cell surface.</text>
</comment>
<dbReference type="UniPathway" id="UPA00109">
    <property type="reaction ID" value="UER00187"/>
</dbReference>
<evidence type="ECO:0000256" key="3">
    <source>
        <dbReference type="ARBA" id="ARBA00012058"/>
    </source>
</evidence>
<evidence type="ECO:0000256" key="7">
    <source>
        <dbReference type="ARBA" id="ARBA00023152"/>
    </source>
</evidence>
<dbReference type="HAMAP" id="MF_00318">
    <property type="entry name" value="Enolase"/>
    <property type="match status" value="1"/>
</dbReference>
<evidence type="ECO:0000256" key="12">
    <source>
        <dbReference type="PIRSR" id="PIRSR001400-3"/>
    </source>
</evidence>
<feature type="binding site" evidence="12">
    <location>
        <position position="261"/>
    </location>
    <ligand>
        <name>Mg(2+)</name>
        <dbReference type="ChEBI" id="CHEBI:18420"/>
    </ligand>
</feature>
<feature type="binding site" evidence="11">
    <location>
        <position position="307"/>
    </location>
    <ligand>
        <name>substrate</name>
    </ligand>
</feature>
<dbReference type="PANTHER" id="PTHR11902:SF1">
    <property type="entry name" value="ENOLASE"/>
    <property type="match status" value="1"/>
</dbReference>
<feature type="binding site" evidence="9">
    <location>
        <position position="383"/>
    </location>
    <ligand>
        <name>(2R)-2-phosphoglycerate</name>
        <dbReference type="ChEBI" id="CHEBI:58289"/>
    </ligand>
</feature>
<evidence type="ECO:0000259" key="13">
    <source>
        <dbReference type="SMART" id="SM01192"/>
    </source>
</evidence>
<comment type="cofactor">
    <cofactor evidence="12">
        <name>Mg(2+)</name>
        <dbReference type="ChEBI" id="CHEBI:18420"/>
    </cofactor>
    <text evidence="12">Mg(2+) is required for catalysis and for stabilizing the dimer.</text>
</comment>
<dbReference type="AlphaFoldDB" id="A0A1F5YID4"/>
<dbReference type="Proteomes" id="UP000177396">
    <property type="component" value="Unassembled WGS sequence"/>
</dbReference>
<feature type="binding site" evidence="11">
    <location>
        <position position="383"/>
    </location>
    <ligand>
        <name>substrate</name>
    </ligand>
</feature>
<feature type="binding site" evidence="11">
    <location>
        <begin position="359"/>
        <end position="362"/>
    </location>
    <ligand>
        <name>substrate</name>
    </ligand>
</feature>
<evidence type="ECO:0000259" key="14">
    <source>
        <dbReference type="SMART" id="SM01193"/>
    </source>
</evidence>
<comment type="pathway">
    <text evidence="1 9">Carbohydrate degradation; glycolysis; pyruvate from D-glyceraldehyde 3-phosphate: step 4/5.</text>
</comment>
<feature type="active site" description="Proton donor" evidence="9 10">
    <location>
        <position position="208"/>
    </location>
</feature>
<dbReference type="SMART" id="SM01193">
    <property type="entry name" value="Enolase_N"/>
    <property type="match status" value="1"/>
</dbReference>
<keyword evidence="8 9" id="KW-0456">Lyase</keyword>
<dbReference type="PANTHER" id="PTHR11902">
    <property type="entry name" value="ENOLASE"/>
    <property type="match status" value="1"/>
</dbReference>
<dbReference type="NCBIfam" id="TIGR01060">
    <property type="entry name" value="eno"/>
    <property type="match status" value="1"/>
</dbReference>
<evidence type="ECO:0000256" key="4">
    <source>
        <dbReference type="ARBA" id="ARBA00017068"/>
    </source>
</evidence>
<keyword evidence="6 9" id="KW-0460">Magnesium</keyword>
<feature type="active site" description="Proton acceptor" evidence="9 10">
    <location>
        <position position="332"/>
    </location>
</feature>
<feature type="binding site" evidence="9">
    <location>
        <position position="362"/>
    </location>
    <ligand>
        <name>(2R)-2-phosphoglycerate</name>
        <dbReference type="ChEBI" id="CHEBI:58289"/>
    </ligand>
</feature>
<comment type="similarity">
    <text evidence="2 9">Belongs to the enolase family.</text>
</comment>
<dbReference type="PIRSF" id="PIRSF001400">
    <property type="entry name" value="Enolase"/>
    <property type="match status" value="1"/>
</dbReference>
<feature type="binding site" evidence="11">
    <location>
        <position position="159"/>
    </location>
    <ligand>
        <name>substrate</name>
    </ligand>
</feature>
<organism evidence="15 16">
    <name type="scientific">Candidatus Gottesmanbacteria bacterium RBG_16_38_7b</name>
    <dbReference type="NCBI Taxonomy" id="1798372"/>
    <lineage>
        <taxon>Bacteria</taxon>
        <taxon>Candidatus Gottesmaniibacteriota</taxon>
    </lineage>
</organism>
<dbReference type="Gene3D" id="3.30.390.10">
    <property type="entry name" value="Enolase-like, N-terminal domain"/>
    <property type="match status" value="1"/>
</dbReference>
<sequence>MPIIKKITARQILDSRGIPTLETTIILDNNLHSSSSVPSGASTGAHEAVELRDGDKNYFFGKSVLKAAAKVNNNINSLLQGIDVSQQKKIDTLLIEADGSADKSNFGANAILSVSLSCARLASRNNNLPLYEYLRQLYSGKFNSQEVRPIFNVINAGLHASGSVSFQEFFLIPKNKNFADSLQTGCQLYQQLKKELLVLGKNTSVGDEGGFAPRFENNDQVIDLLIKVIGDADVALGLDVAANTFYKKGFYLPEDIRLSSDNYLDFIFRMLHKYNLEILEDPLAEDSWADWVNITARIGSKTKIIGDDLLVTNPHRLKKAIDIKAANGILVKLNQIGTLSETLEVVRMARDAKFTVIISHRSGETTDDFIADLAVAVGADYVKFGAPARGERVAKYNRLLAIYQNNL</sequence>
<dbReference type="EMBL" id="MFJB01000043">
    <property type="protein sequence ID" value="OGF99935.1"/>
    <property type="molecule type" value="Genomic_DNA"/>
</dbReference>
<dbReference type="InterPro" id="IPR020809">
    <property type="entry name" value="Enolase_CS"/>
</dbReference>
<dbReference type="SUPFAM" id="SSF51604">
    <property type="entry name" value="Enolase C-terminal domain-like"/>
    <property type="match status" value="1"/>
</dbReference>
<proteinExistence type="inferred from homology"/>
<dbReference type="SFLD" id="SFLDF00002">
    <property type="entry name" value="enolase"/>
    <property type="match status" value="1"/>
</dbReference>
<comment type="cofactor">
    <cofactor evidence="9">
        <name>Mg(2+)</name>
        <dbReference type="ChEBI" id="CHEBI:18420"/>
    </cofactor>
    <text evidence="9">Binds a second Mg(2+) ion via substrate during catalysis.</text>
</comment>
<dbReference type="Pfam" id="PF00113">
    <property type="entry name" value="Enolase_C"/>
    <property type="match status" value="1"/>
</dbReference>
<dbReference type="GO" id="GO:0006096">
    <property type="term" value="P:glycolytic process"/>
    <property type="evidence" value="ECO:0007669"/>
    <property type="project" value="UniProtKB-UniRule"/>
</dbReference>
<evidence type="ECO:0000256" key="1">
    <source>
        <dbReference type="ARBA" id="ARBA00005031"/>
    </source>
</evidence>
<dbReference type="SUPFAM" id="SSF54826">
    <property type="entry name" value="Enolase N-terminal domain-like"/>
    <property type="match status" value="1"/>
</dbReference>
<evidence type="ECO:0000256" key="2">
    <source>
        <dbReference type="ARBA" id="ARBA00009604"/>
    </source>
</evidence>
<evidence type="ECO:0000313" key="16">
    <source>
        <dbReference type="Proteomes" id="UP000177396"/>
    </source>
</evidence>
<feature type="binding site" evidence="9 12">
    <location>
        <position position="307"/>
    </location>
    <ligand>
        <name>Mg(2+)</name>
        <dbReference type="ChEBI" id="CHEBI:18420"/>
    </ligand>
</feature>
<dbReference type="GO" id="GO:0004634">
    <property type="term" value="F:phosphopyruvate hydratase activity"/>
    <property type="evidence" value="ECO:0007669"/>
    <property type="project" value="UniProtKB-UniRule"/>
</dbReference>
<dbReference type="CDD" id="cd03313">
    <property type="entry name" value="enolase"/>
    <property type="match status" value="1"/>
</dbReference>
<dbReference type="InterPro" id="IPR020810">
    <property type="entry name" value="Enolase_C"/>
</dbReference>
<evidence type="ECO:0000256" key="8">
    <source>
        <dbReference type="ARBA" id="ARBA00023239"/>
    </source>
</evidence>
<name>A0A1F5YID4_9BACT</name>
<accession>A0A1F5YID4</accession>
<feature type="domain" description="Enolase N-terminal" evidence="14">
    <location>
        <begin position="4"/>
        <end position="134"/>
    </location>
</feature>
<dbReference type="InterPro" id="IPR000941">
    <property type="entry name" value="Enolase"/>
</dbReference>
<keyword evidence="7 9" id="KW-0324">Glycolysis</keyword>
<dbReference type="SMART" id="SM01192">
    <property type="entry name" value="Enolase_C"/>
    <property type="match status" value="1"/>
</dbReference>
<dbReference type="EC" id="4.2.1.11" evidence="3 9"/>
<feature type="binding site" evidence="9">
    <location>
        <position position="167"/>
    </location>
    <ligand>
        <name>(2R)-2-phosphoglycerate</name>
        <dbReference type="ChEBI" id="CHEBI:58289"/>
    </ligand>
</feature>
<dbReference type="GO" id="GO:0000015">
    <property type="term" value="C:phosphopyruvate hydratase complex"/>
    <property type="evidence" value="ECO:0007669"/>
    <property type="project" value="InterPro"/>
</dbReference>
<keyword evidence="9 12" id="KW-0479">Metal-binding</keyword>
<feature type="binding site" evidence="9">
    <location>
        <position position="332"/>
    </location>
    <ligand>
        <name>(2R)-2-phosphoglycerate</name>
        <dbReference type="ChEBI" id="CHEBI:58289"/>
    </ligand>
</feature>
<dbReference type="GO" id="GO:0009986">
    <property type="term" value="C:cell surface"/>
    <property type="evidence" value="ECO:0007669"/>
    <property type="project" value="UniProtKB-SubCell"/>
</dbReference>
<feature type="binding site" evidence="9">
    <location>
        <position position="239"/>
    </location>
    <ligand>
        <name>Mg(2+)</name>
        <dbReference type="ChEBI" id="CHEBI:18420"/>
    </ligand>
</feature>
<keyword evidence="9" id="KW-0963">Cytoplasm</keyword>
<dbReference type="GO" id="GO:0005576">
    <property type="term" value="C:extracellular region"/>
    <property type="evidence" value="ECO:0007669"/>
    <property type="project" value="UniProtKB-SubCell"/>
</dbReference>
<feature type="binding site" evidence="9">
    <location>
        <position position="361"/>
    </location>
    <ligand>
        <name>(2R)-2-phosphoglycerate</name>
        <dbReference type="ChEBI" id="CHEBI:58289"/>
    </ligand>
</feature>
<dbReference type="PROSITE" id="PS00164">
    <property type="entry name" value="ENOLASE"/>
    <property type="match status" value="1"/>
</dbReference>
<gene>
    <name evidence="9" type="primary">eno</name>
    <name evidence="15" type="ORF">A2153_05360</name>
</gene>
<comment type="function">
    <text evidence="9">Catalyzes the reversible conversion of 2-phosphoglycerate (2-PG) into phosphoenolpyruvate (PEP). It is essential for the degradation of carbohydrates via glycolysis.</text>
</comment>
<feature type="domain" description="Enolase C-terminal TIM barrel" evidence="13">
    <location>
        <begin position="149"/>
        <end position="406"/>
    </location>
</feature>
<dbReference type="Gene3D" id="3.20.20.120">
    <property type="entry name" value="Enolase-like C-terminal domain"/>
    <property type="match status" value="1"/>
</dbReference>
<feature type="binding site" evidence="11">
    <location>
        <position position="280"/>
    </location>
    <ligand>
        <name>substrate</name>
    </ligand>
</feature>
<evidence type="ECO:0000256" key="9">
    <source>
        <dbReference type="HAMAP-Rule" id="MF_00318"/>
    </source>
</evidence>
<evidence type="ECO:0000313" key="15">
    <source>
        <dbReference type="EMBL" id="OGF99935.1"/>
    </source>
</evidence>
<evidence type="ECO:0000256" key="6">
    <source>
        <dbReference type="ARBA" id="ARBA00022842"/>
    </source>
</evidence>
<keyword evidence="5 9" id="KW-0964">Secreted</keyword>
<feature type="binding site" evidence="11">
    <location>
        <position position="168"/>
    </location>
    <ligand>
        <name>substrate</name>
    </ligand>
</feature>
<dbReference type="InterPro" id="IPR029017">
    <property type="entry name" value="Enolase-like_N"/>
</dbReference>
<dbReference type="SFLD" id="SFLDG00178">
    <property type="entry name" value="enolase"/>
    <property type="match status" value="1"/>
</dbReference>
<evidence type="ECO:0000256" key="11">
    <source>
        <dbReference type="PIRSR" id="PIRSR001400-2"/>
    </source>
</evidence>
<comment type="caution">
    <text evidence="15">The sequence shown here is derived from an EMBL/GenBank/DDBJ whole genome shotgun (WGS) entry which is preliminary data.</text>
</comment>
<feature type="binding site" evidence="9 12">
    <location>
        <position position="280"/>
    </location>
    <ligand>
        <name>Mg(2+)</name>
        <dbReference type="ChEBI" id="CHEBI:18420"/>
    </ligand>
</feature>
<protein>
    <recommendedName>
        <fullName evidence="4 9">Enolase</fullName>
        <ecNumber evidence="3 9">4.2.1.11</ecNumber>
    </recommendedName>
    <alternativeName>
        <fullName evidence="9">2-phospho-D-glycerate hydro-lyase</fullName>
    </alternativeName>
    <alternativeName>
        <fullName evidence="9">2-phosphoglycerate dehydratase</fullName>
    </alternativeName>
</protein>
<dbReference type="InterPro" id="IPR020811">
    <property type="entry name" value="Enolase_N"/>
</dbReference>
<comment type="catalytic activity">
    <reaction evidence="9">
        <text>(2R)-2-phosphoglycerate = phosphoenolpyruvate + H2O</text>
        <dbReference type="Rhea" id="RHEA:10164"/>
        <dbReference type="ChEBI" id="CHEBI:15377"/>
        <dbReference type="ChEBI" id="CHEBI:58289"/>
        <dbReference type="ChEBI" id="CHEBI:58702"/>
        <dbReference type="EC" id="4.2.1.11"/>
    </reaction>
</comment>
<dbReference type="GO" id="GO:0000287">
    <property type="term" value="F:magnesium ion binding"/>
    <property type="evidence" value="ECO:0007669"/>
    <property type="project" value="UniProtKB-UniRule"/>
</dbReference>
<reference evidence="15 16" key="1">
    <citation type="journal article" date="2016" name="Nat. Commun.">
        <title>Thousands of microbial genomes shed light on interconnected biogeochemical processes in an aquifer system.</title>
        <authorList>
            <person name="Anantharaman K."/>
            <person name="Brown C.T."/>
            <person name="Hug L.A."/>
            <person name="Sharon I."/>
            <person name="Castelle C.J."/>
            <person name="Probst A.J."/>
            <person name="Thomas B.C."/>
            <person name="Singh A."/>
            <person name="Wilkins M.J."/>
            <person name="Karaoz U."/>
            <person name="Brodie E.L."/>
            <person name="Williams K.H."/>
            <person name="Hubbard S.S."/>
            <person name="Banfield J.F."/>
        </authorList>
    </citation>
    <scope>NUCLEOTIDE SEQUENCE [LARGE SCALE GENOMIC DNA]</scope>
</reference>
<dbReference type="PRINTS" id="PR00148">
    <property type="entry name" value="ENOLASE"/>
</dbReference>
<evidence type="ECO:0000256" key="5">
    <source>
        <dbReference type="ARBA" id="ARBA00022525"/>
    </source>
</evidence>